<dbReference type="Proteomes" id="UP000034883">
    <property type="component" value="Chromosome"/>
</dbReference>
<dbReference type="InterPro" id="IPR029058">
    <property type="entry name" value="AB_hydrolase_fold"/>
</dbReference>
<name>A0A0F6W593_9BACT</name>
<proteinExistence type="predicted"/>
<dbReference type="Gene3D" id="3.40.50.1820">
    <property type="entry name" value="alpha/beta hydrolase"/>
    <property type="match status" value="1"/>
</dbReference>
<dbReference type="EMBL" id="CP011125">
    <property type="protein sequence ID" value="AKF07761.1"/>
    <property type="molecule type" value="Genomic_DNA"/>
</dbReference>
<dbReference type="STRING" id="927083.DB32_004910"/>
<dbReference type="KEGG" id="samy:DB32_004910"/>
<organism evidence="1 2">
    <name type="scientific">Sandaracinus amylolyticus</name>
    <dbReference type="NCBI Taxonomy" id="927083"/>
    <lineage>
        <taxon>Bacteria</taxon>
        <taxon>Pseudomonadati</taxon>
        <taxon>Myxococcota</taxon>
        <taxon>Polyangia</taxon>
        <taxon>Polyangiales</taxon>
        <taxon>Sandaracinaceae</taxon>
        <taxon>Sandaracinus</taxon>
    </lineage>
</organism>
<gene>
    <name evidence="1" type="ORF">DB32_004910</name>
</gene>
<accession>A0A0F6W593</accession>
<protein>
    <submittedName>
        <fullName evidence="1">Lipase-like protein</fullName>
    </submittedName>
</protein>
<dbReference type="SUPFAM" id="SSF53474">
    <property type="entry name" value="alpha/beta-Hydrolases"/>
    <property type="match status" value="1"/>
</dbReference>
<dbReference type="AlphaFoldDB" id="A0A0F6W593"/>
<keyword evidence="2" id="KW-1185">Reference proteome</keyword>
<sequence>MFELAGDPIDFGAVPFPDDLYLRDGHVELGAFPREERADPATIASLRGSLHEIDGFGVSSPVFFYFDGALDPASLPADARASLLEDASVFLVDADPASPTASERVPVVARWDATEQRLSLQPLDGHPLIEGTRYAAVVTTRVRSSEGAAIEAAEQFAIIRDATARPTDALEAEAYDQYAPVIASLAMAGTPREEIVALAVFTVQTVADDLVDARDVVRGGDAPAIQIERAVTGEAVDALLGAPSAPLPGGDVPGGVAHDAIGWVIDGTFESPELASPAPGQHGRWTRDASGALVVKRTDRVWFTLVLPSGVDLATMSVPVVVFQHGLGGQRGNAFAVANTLCAAGFAVAAIDIPYHGMRTTGGAIDARHAYGASEGADLYGDLGGQAVYVDFLGIGDDAGELVPFHPFYTRDVFRQSVVDLMGLVRVLREGVAEAVATAGGPAFTVASAPFGFVGVSLGGILGTVFVANEPEIGASVLAVTGGHLARLVEMSPSFAPTFLSILLPRYGYSLDAIDWQTETVSSLPGIAIFQTLLDRGDSMAHAAVLARRPVHVLMHMAHGDETVPNVATESLARVVGAPIVGAPPAFTDLDVGMLPVSQNVMIGDTDVTRVLVTYEDANHGLLTSRSDAQRWMQPALPPFVAQSPPIELENPIDDAQAQMRHFFATWREGRPEVAPAE</sequence>
<evidence type="ECO:0000313" key="2">
    <source>
        <dbReference type="Proteomes" id="UP000034883"/>
    </source>
</evidence>
<evidence type="ECO:0000313" key="1">
    <source>
        <dbReference type="EMBL" id="AKF07761.1"/>
    </source>
</evidence>
<reference evidence="1 2" key="1">
    <citation type="submission" date="2015-03" db="EMBL/GenBank/DDBJ databases">
        <title>Genome assembly of Sandaracinus amylolyticus DSM 53668.</title>
        <authorList>
            <person name="Sharma G."/>
            <person name="Subramanian S."/>
        </authorList>
    </citation>
    <scope>NUCLEOTIDE SEQUENCE [LARGE SCALE GENOMIC DNA]</scope>
    <source>
        <strain evidence="1 2">DSM 53668</strain>
    </source>
</reference>